<reference evidence="2" key="1">
    <citation type="submission" date="2021-08" db="EMBL/GenBank/DDBJ databases">
        <title>WGS assembly of Ceratopteris richardii.</title>
        <authorList>
            <person name="Marchant D.B."/>
            <person name="Chen G."/>
            <person name="Jenkins J."/>
            <person name="Shu S."/>
            <person name="Leebens-Mack J."/>
            <person name="Grimwood J."/>
            <person name="Schmutz J."/>
            <person name="Soltis P."/>
            <person name="Soltis D."/>
            <person name="Chen Z.-H."/>
        </authorList>
    </citation>
    <scope>NUCLEOTIDE SEQUENCE</scope>
    <source>
        <strain evidence="2">Whitten #5841</strain>
        <tissue evidence="2">Leaf</tissue>
    </source>
</reference>
<dbReference type="EMBL" id="CM035433">
    <property type="protein sequence ID" value="KAH7293654.1"/>
    <property type="molecule type" value="Genomic_DNA"/>
</dbReference>
<dbReference type="AlphaFoldDB" id="A0A8T2RCY4"/>
<name>A0A8T2RCY4_CERRI</name>
<dbReference type="Proteomes" id="UP000825935">
    <property type="component" value="Chromosome 28"/>
</dbReference>
<feature type="compositionally biased region" description="Low complexity" evidence="1">
    <location>
        <begin position="71"/>
        <end position="91"/>
    </location>
</feature>
<comment type="caution">
    <text evidence="2">The sequence shown here is derived from an EMBL/GenBank/DDBJ whole genome shotgun (WGS) entry which is preliminary data.</text>
</comment>
<dbReference type="Pfam" id="PF15697">
    <property type="entry name" value="DUF4666"/>
    <property type="match status" value="1"/>
</dbReference>
<evidence type="ECO:0000313" key="3">
    <source>
        <dbReference type="Proteomes" id="UP000825935"/>
    </source>
</evidence>
<sequence>MASLTRGISFRRQGSSGLCWMDTWSFNEEGVLVRTTKDEAALQQQQARFGGAALSRIHDLHLLDEEKATDSSESAAGASSSSSKAVSVAAKCPPSPATLNRSKSLNCLAGRPNPSTPPVRKSGMRILRWFKKAFSKARSRV</sequence>
<dbReference type="OrthoDB" id="1938078at2759"/>
<keyword evidence="3" id="KW-1185">Reference proteome</keyword>
<protein>
    <submittedName>
        <fullName evidence="2">Uncharacterized protein</fullName>
    </submittedName>
</protein>
<proteinExistence type="predicted"/>
<dbReference type="InterPro" id="IPR031421">
    <property type="entry name" value="DUF4666"/>
</dbReference>
<accession>A0A8T2RCY4</accession>
<organism evidence="2 3">
    <name type="scientific">Ceratopteris richardii</name>
    <name type="common">Triangle waterfern</name>
    <dbReference type="NCBI Taxonomy" id="49495"/>
    <lineage>
        <taxon>Eukaryota</taxon>
        <taxon>Viridiplantae</taxon>
        <taxon>Streptophyta</taxon>
        <taxon>Embryophyta</taxon>
        <taxon>Tracheophyta</taxon>
        <taxon>Polypodiopsida</taxon>
        <taxon>Polypodiidae</taxon>
        <taxon>Polypodiales</taxon>
        <taxon>Pteridineae</taxon>
        <taxon>Pteridaceae</taxon>
        <taxon>Parkerioideae</taxon>
        <taxon>Ceratopteris</taxon>
    </lineage>
</organism>
<feature type="region of interest" description="Disordered" evidence="1">
    <location>
        <begin position="65"/>
        <end position="121"/>
    </location>
</feature>
<evidence type="ECO:0000313" key="2">
    <source>
        <dbReference type="EMBL" id="KAH7293654.1"/>
    </source>
</evidence>
<gene>
    <name evidence="2" type="ORF">KP509_28G035200</name>
</gene>
<evidence type="ECO:0000256" key="1">
    <source>
        <dbReference type="SAM" id="MobiDB-lite"/>
    </source>
</evidence>